<feature type="compositionally biased region" description="Basic and acidic residues" evidence="2">
    <location>
        <begin position="105"/>
        <end position="154"/>
    </location>
</feature>
<feature type="region of interest" description="Disordered" evidence="2">
    <location>
        <begin position="1"/>
        <end position="26"/>
    </location>
</feature>
<dbReference type="AlphaFoldDB" id="A0A7S4RVM9"/>
<feature type="compositionally biased region" description="Gly residues" evidence="2">
    <location>
        <begin position="242"/>
        <end position="251"/>
    </location>
</feature>
<feature type="compositionally biased region" description="Basic residues" evidence="2">
    <location>
        <begin position="195"/>
        <end position="226"/>
    </location>
</feature>
<feature type="compositionally biased region" description="Low complexity" evidence="2">
    <location>
        <begin position="182"/>
        <end position="191"/>
    </location>
</feature>
<organism evidence="3">
    <name type="scientific">Alexandrium monilatum</name>
    <dbReference type="NCBI Taxonomy" id="311494"/>
    <lineage>
        <taxon>Eukaryota</taxon>
        <taxon>Sar</taxon>
        <taxon>Alveolata</taxon>
        <taxon>Dinophyceae</taxon>
        <taxon>Gonyaulacales</taxon>
        <taxon>Pyrocystaceae</taxon>
        <taxon>Alexandrium</taxon>
    </lineage>
</organism>
<proteinExistence type="predicted"/>
<name>A0A7S4RVM9_9DINO</name>
<accession>A0A7S4RVM9</accession>
<feature type="region of interest" description="Disordered" evidence="2">
    <location>
        <begin position="77"/>
        <end position="252"/>
    </location>
</feature>
<keyword evidence="1" id="KW-0175">Coiled coil</keyword>
<feature type="coiled-coil region" evidence="1">
    <location>
        <begin position="35"/>
        <end position="69"/>
    </location>
</feature>
<evidence type="ECO:0000256" key="2">
    <source>
        <dbReference type="SAM" id="MobiDB-lite"/>
    </source>
</evidence>
<evidence type="ECO:0000256" key="1">
    <source>
        <dbReference type="SAM" id="Coils"/>
    </source>
</evidence>
<dbReference type="EMBL" id="HBNR01058114">
    <property type="protein sequence ID" value="CAE4625826.1"/>
    <property type="molecule type" value="Transcribed_RNA"/>
</dbReference>
<evidence type="ECO:0000313" key="3">
    <source>
        <dbReference type="EMBL" id="CAE4625826.1"/>
    </source>
</evidence>
<protein>
    <submittedName>
        <fullName evidence="3">Uncharacterized protein</fullName>
    </submittedName>
</protein>
<reference evidence="3" key="1">
    <citation type="submission" date="2021-01" db="EMBL/GenBank/DDBJ databases">
        <authorList>
            <person name="Corre E."/>
            <person name="Pelletier E."/>
            <person name="Niang G."/>
            <person name="Scheremetjew M."/>
            <person name="Finn R."/>
            <person name="Kale V."/>
            <person name="Holt S."/>
            <person name="Cochrane G."/>
            <person name="Meng A."/>
            <person name="Brown T."/>
            <person name="Cohen L."/>
        </authorList>
    </citation>
    <scope>NUCLEOTIDE SEQUENCE</scope>
    <source>
        <strain evidence="3">CCMP3105</strain>
    </source>
</reference>
<feature type="region of interest" description="Disordered" evidence="2">
    <location>
        <begin position="274"/>
        <end position="293"/>
    </location>
</feature>
<feature type="compositionally biased region" description="Pro residues" evidence="2">
    <location>
        <begin position="10"/>
        <end position="22"/>
    </location>
</feature>
<gene>
    <name evidence="3" type="ORF">AMON00008_LOCUS40878</name>
</gene>
<sequence length="321" mass="34860">MVNSPAASWAPPPSPLPSPLGSPLPEASLEVAPRRLTFRERLAELAAEYEELQVRCDSLLADNRELRSQLAASHPDMDLSLMNHPGGPSSAPAAWSGQKGGGIGDPREGREGDKGREGPDGLGSRRSEGPDRAEGSYHMVDHRMDRMLAKRSDGDVGPGPHQRQARGSMPMPGAGSGDEGESCSSSSSVSEGHGHHGGRRRRRHRRRHSHRRHRRHGGRSRTRSRGRSGGGGRSRQSPPRGSGTGTRGLYGCGDHRRDIEDFCLKNQLEPRVSSALKSMPESKQRKVMGTDGGENSYLLIDRVKNPNAVVMSRIRKIEAEP</sequence>